<dbReference type="AlphaFoldDB" id="A0A376B9K0"/>
<evidence type="ECO:0000256" key="2">
    <source>
        <dbReference type="ARBA" id="ARBA00004496"/>
    </source>
</evidence>
<dbReference type="PANTHER" id="PTHR23354">
    <property type="entry name" value="NUCLEOLAR PROTEIN 7/ESTROGEN RECEPTOR COACTIVATOR-RELATED"/>
    <property type="match status" value="1"/>
</dbReference>
<proteinExistence type="inferred from homology"/>
<evidence type="ECO:0000256" key="5">
    <source>
        <dbReference type="ARBA" id="ARBA00022490"/>
    </source>
</evidence>
<sequence>MGQTPSASLPSYHSGTTDSDISEVDAGFYTVIQTEKDLILYFSKRINNLLKPVELFSFNQKFLKLKETKDIDCKQIFTDIFCFPENIDSRLINLFNRGLRRLSIFPLLNDKHDALSSKLTLLGCLMSCFILSSPENAKRLVNNPHYNYIKLIFIFLSTPSKKNNTSDKEKGEEENTETSKNTVKDLLATFDGVTLQDRYLVSGTDMLLFLTLVTSISHYTLLKHKLNPQYIANKWNSYQRKPALNMLRTMNNEIDVTNIRDMYITYEQFETAISTTMPNLLKPLNNLFLSLFEDWEVDDPNHTFAESKLMTLELRSQIATYVPPESIYASLQKLYVGREVGFSMRSFQSKVFNWNAPTVILIHGSVLNNSENDDVKNDKPASGFTANKARYVKFLESYPKLKANVDYKGNGLYAKGTQVTLAVYVNEPWKVTNKTLFGDGQSKITELAPIQLIHKSVTVKNSSTDSKSVSGNIYFNTVGGGIGIGNKLQPHLKGTTYKKYHPGNVSLTIDSALEFGAFRNVGYGGLFAPGDSYDNDYEYVFIIKDLEVWGCGGKEQLQEQLQEWEWEEREAKRRQRINLESMGEDRALLEMAGLIGQHNQSGGSI</sequence>
<protein>
    <recommendedName>
        <fullName evidence="4">Restriction of telomere capping protein 5</fullName>
    </recommendedName>
</protein>
<evidence type="ECO:0000313" key="8">
    <source>
        <dbReference type="Proteomes" id="UP000262825"/>
    </source>
</evidence>
<dbReference type="Proteomes" id="UP000262825">
    <property type="component" value="Unassembled WGS sequence"/>
</dbReference>
<name>A0A376B9K0_9ASCO</name>
<dbReference type="GO" id="GO:0006979">
    <property type="term" value="P:response to oxidative stress"/>
    <property type="evidence" value="ECO:0007669"/>
    <property type="project" value="TreeGrafter"/>
</dbReference>
<keyword evidence="8" id="KW-1185">Reference proteome</keyword>
<reference evidence="8" key="1">
    <citation type="submission" date="2018-06" db="EMBL/GenBank/DDBJ databases">
        <authorList>
            <person name="Guldener U."/>
        </authorList>
    </citation>
    <scope>NUCLEOTIDE SEQUENCE [LARGE SCALE GENOMIC DNA]</scope>
    <source>
        <strain evidence="8">UTAD17</strain>
    </source>
</reference>
<evidence type="ECO:0000256" key="1">
    <source>
        <dbReference type="ARBA" id="ARBA00002738"/>
    </source>
</evidence>
<dbReference type="VEuPathDB" id="FungiDB:SCODWIG_03119"/>
<dbReference type="PANTHER" id="PTHR23354:SF130">
    <property type="entry name" value="RESTRICTION OF TELOMERE CAPPING PROTEIN 5"/>
    <property type="match status" value="1"/>
</dbReference>
<accession>A0A376B9K0</accession>
<dbReference type="PROSITE" id="PS51886">
    <property type="entry name" value="TLDC"/>
    <property type="match status" value="1"/>
</dbReference>
<keyword evidence="5" id="KW-0963">Cytoplasm</keyword>
<dbReference type="InterPro" id="IPR006571">
    <property type="entry name" value="TLDc_dom"/>
</dbReference>
<dbReference type="GO" id="GO:0005737">
    <property type="term" value="C:cytoplasm"/>
    <property type="evidence" value="ECO:0007669"/>
    <property type="project" value="UniProtKB-SubCell"/>
</dbReference>
<dbReference type="GO" id="GO:0005634">
    <property type="term" value="C:nucleus"/>
    <property type="evidence" value="ECO:0007669"/>
    <property type="project" value="TreeGrafter"/>
</dbReference>
<organism evidence="7 8">
    <name type="scientific">Saccharomycodes ludwigii</name>
    <dbReference type="NCBI Taxonomy" id="36035"/>
    <lineage>
        <taxon>Eukaryota</taxon>
        <taxon>Fungi</taxon>
        <taxon>Dikarya</taxon>
        <taxon>Ascomycota</taxon>
        <taxon>Saccharomycotina</taxon>
        <taxon>Saccharomycetes</taxon>
        <taxon>Saccharomycodales</taxon>
        <taxon>Saccharomycodaceae</taxon>
        <taxon>Saccharomycodes</taxon>
    </lineage>
</organism>
<evidence type="ECO:0000259" key="6">
    <source>
        <dbReference type="PROSITE" id="PS51886"/>
    </source>
</evidence>
<dbReference type="SMART" id="SM00584">
    <property type="entry name" value="TLDc"/>
    <property type="match status" value="1"/>
</dbReference>
<dbReference type="EMBL" id="UFAJ01000667">
    <property type="protein sequence ID" value="SSD61358.1"/>
    <property type="molecule type" value="Genomic_DNA"/>
</dbReference>
<comment type="function">
    <text evidence="1">May be involved in a process influencing telomere capping.</text>
</comment>
<dbReference type="Pfam" id="PF07534">
    <property type="entry name" value="TLD"/>
    <property type="match status" value="1"/>
</dbReference>
<evidence type="ECO:0000256" key="3">
    <source>
        <dbReference type="ARBA" id="ARBA00006731"/>
    </source>
</evidence>
<comment type="similarity">
    <text evidence="3">Belongs to the RTC5 family.</text>
</comment>
<evidence type="ECO:0000256" key="4">
    <source>
        <dbReference type="ARBA" id="ARBA00015163"/>
    </source>
</evidence>
<evidence type="ECO:0000313" key="7">
    <source>
        <dbReference type="EMBL" id="SSD61358.1"/>
    </source>
</evidence>
<feature type="domain" description="TLDc" evidence="6">
    <location>
        <begin position="308"/>
        <end position="552"/>
    </location>
</feature>
<gene>
    <name evidence="7" type="ORF">SCODWIG_03119</name>
</gene>
<comment type="subcellular location">
    <subcellularLocation>
        <location evidence="2">Cytoplasm</location>
    </subcellularLocation>
</comment>